<comment type="caution">
    <text evidence="1">The sequence shown here is derived from an EMBL/GenBank/DDBJ whole genome shotgun (WGS) entry which is preliminary data.</text>
</comment>
<evidence type="ECO:0000313" key="1">
    <source>
        <dbReference type="EMBL" id="MEK8046796.1"/>
    </source>
</evidence>
<protein>
    <submittedName>
        <fullName evidence="1">Uncharacterized protein</fullName>
    </submittedName>
</protein>
<gene>
    <name evidence="1" type="ORF">AACH00_10585</name>
</gene>
<keyword evidence="2" id="KW-1185">Reference proteome</keyword>
<sequence>MRHIVTVVFDTRQSLDIPVNANELPPADEARRWLDGEFTRLDCSPLRASGKVLTADKLLAVADAAGPLAFDDAHWQQTFGRATCAALGRPVVRVDLSQMTVRS</sequence>
<accession>A0ABU9C4I1</accession>
<organism evidence="1 2">
    <name type="scientific">Ideonella margarita</name>
    <dbReference type="NCBI Taxonomy" id="2984191"/>
    <lineage>
        <taxon>Bacteria</taxon>
        <taxon>Pseudomonadati</taxon>
        <taxon>Pseudomonadota</taxon>
        <taxon>Betaproteobacteria</taxon>
        <taxon>Burkholderiales</taxon>
        <taxon>Sphaerotilaceae</taxon>
        <taxon>Ideonella</taxon>
    </lineage>
</organism>
<reference evidence="1 2" key="1">
    <citation type="submission" date="2024-04" db="EMBL/GenBank/DDBJ databases">
        <title>Novel species of the genus Ideonella isolated from streams.</title>
        <authorList>
            <person name="Lu H."/>
        </authorList>
    </citation>
    <scope>NUCLEOTIDE SEQUENCE [LARGE SCALE GENOMIC DNA]</scope>
    <source>
        <strain evidence="1 2">LYT19W</strain>
    </source>
</reference>
<dbReference type="Proteomes" id="UP001379945">
    <property type="component" value="Unassembled WGS sequence"/>
</dbReference>
<dbReference type="EMBL" id="JBBUTI010000006">
    <property type="protein sequence ID" value="MEK8046796.1"/>
    <property type="molecule type" value="Genomic_DNA"/>
</dbReference>
<dbReference type="RefSeq" id="WP_341399093.1">
    <property type="nucleotide sequence ID" value="NZ_JBBUTI010000006.1"/>
</dbReference>
<proteinExistence type="predicted"/>
<evidence type="ECO:0000313" key="2">
    <source>
        <dbReference type="Proteomes" id="UP001379945"/>
    </source>
</evidence>
<name>A0ABU9C4I1_9BURK</name>